<feature type="transmembrane region" description="Helical" evidence="10">
    <location>
        <begin position="180"/>
        <end position="201"/>
    </location>
</feature>
<feature type="transmembrane region" description="Helical" evidence="10">
    <location>
        <begin position="114"/>
        <end position="133"/>
    </location>
</feature>
<evidence type="ECO:0000256" key="8">
    <source>
        <dbReference type="RuleBase" id="RU003346"/>
    </source>
</evidence>
<dbReference type="OrthoDB" id="6133115at2759"/>
<evidence type="ECO:0000256" key="3">
    <source>
        <dbReference type="ARBA" id="ARBA00022448"/>
    </source>
</evidence>
<keyword evidence="6 10" id="KW-0472">Membrane</keyword>
<proteinExistence type="inferred from homology"/>
<feature type="transmembrane region" description="Helical" evidence="10">
    <location>
        <begin position="389"/>
        <end position="416"/>
    </location>
</feature>
<organism evidence="12 13">
    <name type="scientific">Calocera cornea HHB12733</name>
    <dbReference type="NCBI Taxonomy" id="1353952"/>
    <lineage>
        <taxon>Eukaryota</taxon>
        <taxon>Fungi</taxon>
        <taxon>Dikarya</taxon>
        <taxon>Basidiomycota</taxon>
        <taxon>Agaricomycotina</taxon>
        <taxon>Dacrymycetes</taxon>
        <taxon>Dacrymycetales</taxon>
        <taxon>Dacrymycetaceae</taxon>
        <taxon>Calocera</taxon>
    </lineage>
</organism>
<dbReference type="InterPro" id="IPR050360">
    <property type="entry name" value="MFS_Sugar_Transporters"/>
</dbReference>
<feature type="transmembrane region" description="Helical" evidence="10">
    <location>
        <begin position="139"/>
        <end position="160"/>
    </location>
</feature>
<evidence type="ECO:0000313" key="13">
    <source>
        <dbReference type="Proteomes" id="UP000076842"/>
    </source>
</evidence>
<feature type="transmembrane region" description="Helical" evidence="10">
    <location>
        <begin position="294"/>
        <end position="315"/>
    </location>
</feature>
<keyword evidence="4 10" id="KW-0812">Transmembrane</keyword>
<dbReference type="PANTHER" id="PTHR48022">
    <property type="entry name" value="PLASTIDIC GLUCOSE TRANSPORTER 4"/>
    <property type="match status" value="1"/>
</dbReference>
<dbReference type="PANTHER" id="PTHR48022:SF29">
    <property type="entry name" value="SUGAR TRANSPORTER, PUTATIVE (AFU_ORTHOLOGUE AFUA_6G14500)-RELATED"/>
    <property type="match status" value="1"/>
</dbReference>
<dbReference type="AlphaFoldDB" id="A0A165CWA6"/>
<evidence type="ECO:0000256" key="5">
    <source>
        <dbReference type="ARBA" id="ARBA00022989"/>
    </source>
</evidence>
<dbReference type="InterPro" id="IPR003663">
    <property type="entry name" value="Sugar/inositol_transpt"/>
</dbReference>
<protein>
    <submittedName>
        <fullName evidence="12">General substrate transporter</fullName>
    </submittedName>
</protein>
<dbReference type="InParanoid" id="A0A165CWA6"/>
<dbReference type="InterPro" id="IPR020846">
    <property type="entry name" value="MFS_dom"/>
</dbReference>
<feature type="transmembrane region" description="Helical" evidence="10">
    <location>
        <begin position="207"/>
        <end position="224"/>
    </location>
</feature>
<feature type="region of interest" description="Disordered" evidence="9">
    <location>
        <begin position="496"/>
        <end position="519"/>
    </location>
</feature>
<dbReference type="Pfam" id="PF00083">
    <property type="entry name" value="Sugar_tr"/>
    <property type="match status" value="1"/>
</dbReference>
<dbReference type="InterPro" id="IPR005828">
    <property type="entry name" value="MFS_sugar_transport-like"/>
</dbReference>
<dbReference type="GO" id="GO:0005351">
    <property type="term" value="F:carbohydrate:proton symporter activity"/>
    <property type="evidence" value="ECO:0007669"/>
    <property type="project" value="TreeGrafter"/>
</dbReference>
<feature type="transmembrane region" description="Helical" evidence="10">
    <location>
        <begin position="362"/>
        <end position="383"/>
    </location>
</feature>
<accession>A0A165CWA6</accession>
<evidence type="ECO:0000256" key="7">
    <source>
        <dbReference type="ARBA" id="ARBA00049119"/>
    </source>
</evidence>
<evidence type="ECO:0000259" key="11">
    <source>
        <dbReference type="PROSITE" id="PS50850"/>
    </source>
</evidence>
<comment type="subcellular location">
    <subcellularLocation>
        <location evidence="1">Membrane</location>
        <topology evidence="1">Multi-pass membrane protein</topology>
    </subcellularLocation>
</comment>
<dbReference type="Gene3D" id="1.20.1250.20">
    <property type="entry name" value="MFS general substrate transporter like domains"/>
    <property type="match status" value="1"/>
</dbReference>
<dbReference type="InterPro" id="IPR036259">
    <property type="entry name" value="MFS_trans_sf"/>
</dbReference>
<dbReference type="EMBL" id="KV424103">
    <property type="protein sequence ID" value="KZT51528.1"/>
    <property type="molecule type" value="Genomic_DNA"/>
</dbReference>
<gene>
    <name evidence="12" type="ORF">CALCODRAFT_521287</name>
</gene>
<name>A0A165CWA6_9BASI</name>
<dbReference type="SUPFAM" id="SSF103473">
    <property type="entry name" value="MFS general substrate transporter"/>
    <property type="match status" value="1"/>
</dbReference>
<dbReference type="Proteomes" id="UP000076842">
    <property type="component" value="Unassembled WGS sequence"/>
</dbReference>
<evidence type="ECO:0000256" key="2">
    <source>
        <dbReference type="ARBA" id="ARBA00010992"/>
    </source>
</evidence>
<feature type="transmembrane region" description="Helical" evidence="10">
    <location>
        <begin position="40"/>
        <end position="58"/>
    </location>
</feature>
<keyword evidence="5 10" id="KW-1133">Transmembrane helix</keyword>
<sequence length="519" mass="56925">MAASLVAKTAQMDELIKQADVKELLKRDKRSWYQKENLRSLYSVLLPATLGVEMAAGYDGSMTNGLQSVSVWLAYFGHPSGSVLGIITAAFAIGSIIALPIVPWTNDTLGRKPSIIIGSLIMLVGVALQAGSVHIAMFFVARLLLGIGIVFGVGGASQLLAELVHPSDRAVCIGLFSESWYAGAIVAAGVTLGSFAMTSTWSWRLPSLLQLIPTFITLTFIWWVPESPRWLVAHDRAEEALAILTRYHGEGDPDNALVRAQMFEIKSAIEKEQKVSKGVWFDLIRTRGNRHRSLIALCAGCFLEWSGNGLFAYYLTKVLSTAGVTSAYKQNVINVSLQCWNLLTGVTGAFCTQFLGRRSQYLIAYTGMTLVFTAYTISAACYVENGNASAAISAVAMVFLYAPIYNLMMPLTYIYVTEIFPYSLRAKGVAITQTATRGATAFNQFVNPIGMQNAGWKFFLTYCIWTAFETVVIYFVYPETKGPTLEEVSLRFDGMQVKESDPESAMPESDIELKTEEST</sequence>
<evidence type="ECO:0000256" key="1">
    <source>
        <dbReference type="ARBA" id="ARBA00004141"/>
    </source>
</evidence>
<feature type="domain" description="Major facilitator superfamily (MFS) profile" evidence="11">
    <location>
        <begin position="45"/>
        <end position="481"/>
    </location>
</feature>
<reference evidence="12 13" key="1">
    <citation type="journal article" date="2016" name="Mol. Biol. Evol.">
        <title>Comparative Genomics of Early-Diverging Mushroom-Forming Fungi Provides Insights into the Origins of Lignocellulose Decay Capabilities.</title>
        <authorList>
            <person name="Nagy L.G."/>
            <person name="Riley R."/>
            <person name="Tritt A."/>
            <person name="Adam C."/>
            <person name="Daum C."/>
            <person name="Floudas D."/>
            <person name="Sun H."/>
            <person name="Yadav J.S."/>
            <person name="Pangilinan J."/>
            <person name="Larsson K.H."/>
            <person name="Matsuura K."/>
            <person name="Barry K."/>
            <person name="Labutti K."/>
            <person name="Kuo R."/>
            <person name="Ohm R.A."/>
            <person name="Bhattacharya S.S."/>
            <person name="Shirouzu T."/>
            <person name="Yoshinaga Y."/>
            <person name="Martin F.M."/>
            <person name="Grigoriev I.V."/>
            <person name="Hibbett D.S."/>
        </authorList>
    </citation>
    <scope>NUCLEOTIDE SEQUENCE [LARGE SCALE GENOMIC DNA]</scope>
    <source>
        <strain evidence="12 13">HHB12733</strain>
    </source>
</reference>
<feature type="transmembrane region" description="Helical" evidence="10">
    <location>
        <begin position="458"/>
        <end position="477"/>
    </location>
</feature>
<keyword evidence="13" id="KW-1185">Reference proteome</keyword>
<dbReference type="FunFam" id="1.20.1250.20:FF:000134">
    <property type="entry name" value="MFS sugar transporter protein"/>
    <property type="match status" value="1"/>
</dbReference>
<evidence type="ECO:0000256" key="9">
    <source>
        <dbReference type="SAM" id="MobiDB-lite"/>
    </source>
</evidence>
<comment type="similarity">
    <text evidence="2 8">Belongs to the major facilitator superfamily. Sugar transporter (TC 2.A.1.1) family.</text>
</comment>
<evidence type="ECO:0000256" key="4">
    <source>
        <dbReference type="ARBA" id="ARBA00022692"/>
    </source>
</evidence>
<evidence type="ECO:0000256" key="6">
    <source>
        <dbReference type="ARBA" id="ARBA00023136"/>
    </source>
</evidence>
<dbReference type="NCBIfam" id="TIGR00879">
    <property type="entry name" value="SP"/>
    <property type="match status" value="1"/>
</dbReference>
<dbReference type="PROSITE" id="PS50850">
    <property type="entry name" value="MFS"/>
    <property type="match status" value="1"/>
</dbReference>
<dbReference type="GO" id="GO:0016020">
    <property type="term" value="C:membrane"/>
    <property type="evidence" value="ECO:0007669"/>
    <property type="project" value="UniProtKB-SubCell"/>
</dbReference>
<evidence type="ECO:0000313" key="12">
    <source>
        <dbReference type="EMBL" id="KZT51528.1"/>
    </source>
</evidence>
<keyword evidence="3 8" id="KW-0813">Transport</keyword>
<comment type="catalytic activity">
    <reaction evidence="7">
        <text>myo-inositol(out) + H(+)(out) = myo-inositol(in) + H(+)(in)</text>
        <dbReference type="Rhea" id="RHEA:60364"/>
        <dbReference type="ChEBI" id="CHEBI:15378"/>
        <dbReference type="ChEBI" id="CHEBI:17268"/>
    </reaction>
</comment>
<evidence type="ECO:0000256" key="10">
    <source>
        <dbReference type="SAM" id="Phobius"/>
    </source>
</evidence>
<feature type="transmembrane region" description="Helical" evidence="10">
    <location>
        <begin position="78"/>
        <end position="102"/>
    </location>
</feature>